<organism evidence="1 2">
    <name type="scientific">Elysia marginata</name>
    <dbReference type="NCBI Taxonomy" id="1093978"/>
    <lineage>
        <taxon>Eukaryota</taxon>
        <taxon>Metazoa</taxon>
        <taxon>Spiralia</taxon>
        <taxon>Lophotrochozoa</taxon>
        <taxon>Mollusca</taxon>
        <taxon>Gastropoda</taxon>
        <taxon>Heterobranchia</taxon>
        <taxon>Euthyneura</taxon>
        <taxon>Panpulmonata</taxon>
        <taxon>Sacoglossa</taxon>
        <taxon>Placobranchoidea</taxon>
        <taxon>Plakobranchidae</taxon>
        <taxon>Elysia</taxon>
    </lineage>
</organism>
<dbReference type="AlphaFoldDB" id="A0AAV4F162"/>
<proteinExistence type="predicted"/>
<evidence type="ECO:0000313" key="1">
    <source>
        <dbReference type="EMBL" id="GFR66739.1"/>
    </source>
</evidence>
<accession>A0AAV4F162</accession>
<reference evidence="1 2" key="1">
    <citation type="journal article" date="2021" name="Elife">
        <title>Chloroplast acquisition without the gene transfer in kleptoplastic sea slugs, Plakobranchus ocellatus.</title>
        <authorList>
            <person name="Maeda T."/>
            <person name="Takahashi S."/>
            <person name="Yoshida T."/>
            <person name="Shimamura S."/>
            <person name="Takaki Y."/>
            <person name="Nagai Y."/>
            <person name="Toyoda A."/>
            <person name="Suzuki Y."/>
            <person name="Arimoto A."/>
            <person name="Ishii H."/>
            <person name="Satoh N."/>
            <person name="Nishiyama T."/>
            <person name="Hasebe M."/>
            <person name="Maruyama T."/>
            <person name="Minagawa J."/>
            <person name="Obokata J."/>
            <person name="Shigenobu S."/>
        </authorList>
    </citation>
    <scope>NUCLEOTIDE SEQUENCE [LARGE SCALE GENOMIC DNA]</scope>
</reference>
<dbReference type="EMBL" id="BMAT01007551">
    <property type="protein sequence ID" value="GFR66739.1"/>
    <property type="molecule type" value="Genomic_DNA"/>
</dbReference>
<protein>
    <submittedName>
        <fullName evidence="1">Uncharacterized protein</fullName>
    </submittedName>
</protein>
<dbReference type="Proteomes" id="UP000762676">
    <property type="component" value="Unassembled WGS sequence"/>
</dbReference>
<keyword evidence="2" id="KW-1185">Reference proteome</keyword>
<sequence length="219" mass="24971">METGRRKLKHLVQELILIDHVTARLSKLQTSDLRGRIALNGLEIINYTRRIQHLYFYRAKLKSNVSISMFAVFTLAVRKISRAGGSRRWNLEQTVLTDFTPRHENNNNWPGGRSRDLGGFSVCDAGNNDNHNDDDDDDDKDVVVMVILVMEIMKTFAMKTARDSTHKTNSLEIEVEPENTVAMSLPFSAGVRWVWTIDSQDCSLRCAGQIEHSSILRRP</sequence>
<name>A0AAV4F162_9GAST</name>
<comment type="caution">
    <text evidence="1">The sequence shown here is derived from an EMBL/GenBank/DDBJ whole genome shotgun (WGS) entry which is preliminary data.</text>
</comment>
<gene>
    <name evidence="1" type="ORF">ElyMa_003690200</name>
</gene>
<evidence type="ECO:0000313" key="2">
    <source>
        <dbReference type="Proteomes" id="UP000762676"/>
    </source>
</evidence>